<feature type="transmembrane region" description="Helical" evidence="1">
    <location>
        <begin position="6"/>
        <end position="25"/>
    </location>
</feature>
<dbReference type="OrthoDB" id="5243064at2"/>
<dbReference type="RefSeq" id="WP_141296964.1">
    <property type="nucleotide sequence ID" value="NZ_BJMN01000018.1"/>
</dbReference>
<dbReference type="PANTHER" id="PTHR35007:SF1">
    <property type="entry name" value="PILUS ASSEMBLY PROTEIN"/>
    <property type="match status" value="1"/>
</dbReference>
<feature type="transmembrane region" description="Helical" evidence="1">
    <location>
        <begin position="272"/>
        <end position="296"/>
    </location>
</feature>
<dbReference type="EMBL" id="BJMN01000018">
    <property type="protein sequence ID" value="GEB57403.1"/>
    <property type="molecule type" value="Genomic_DNA"/>
</dbReference>
<protein>
    <submittedName>
        <fullName evidence="2">Membrane protein</fullName>
    </submittedName>
</protein>
<keyword evidence="3" id="KW-1185">Reference proteome</keyword>
<dbReference type="PANTHER" id="PTHR35007">
    <property type="entry name" value="INTEGRAL MEMBRANE PROTEIN-RELATED"/>
    <property type="match status" value="1"/>
</dbReference>
<keyword evidence="1" id="KW-1133">Transmembrane helix</keyword>
<evidence type="ECO:0000256" key="1">
    <source>
        <dbReference type="SAM" id="Phobius"/>
    </source>
</evidence>
<sequence>MIPLDAVVPAAAAGALIGLAVRALMPARRDLASALDRLDVSKTAGTPRLHAVTTTADTLQERIGVRLMGELGHRLTLPIKDLNLLGITPAAHLGKRTLLALYGLVLPQLLQALLALAGTPLPFAVPVIVSLAIAGVFWFLPGKDVARDAAAARLVVRHAAASYLERVALARIANSGAAQALTETAEVGDNFIFVRMRQAFHEADLSGVSVWDALKQLGEDLDIPELTRPADTLALAGEGAAVYTTLQAQARQLRIALLSDTKTQANEASAEMVLPVTAGVILMLTFVMIPVTVTILGS</sequence>
<accession>A0A4Y3RL14</accession>
<organism evidence="2 3">
    <name type="scientific">Streptomyces gardneri</name>
    <dbReference type="NCBI Taxonomy" id="66892"/>
    <lineage>
        <taxon>Bacteria</taxon>
        <taxon>Bacillati</taxon>
        <taxon>Actinomycetota</taxon>
        <taxon>Actinomycetes</taxon>
        <taxon>Kitasatosporales</taxon>
        <taxon>Streptomycetaceae</taxon>
        <taxon>Streptomyces</taxon>
    </lineage>
</organism>
<dbReference type="AlphaFoldDB" id="A0A4Y3RL14"/>
<gene>
    <name evidence="2" type="ORF">SGA01_30080</name>
</gene>
<name>A0A4Y3RL14_9ACTN</name>
<reference evidence="2 3" key="1">
    <citation type="submission" date="2019-06" db="EMBL/GenBank/DDBJ databases">
        <title>Whole genome shotgun sequence of Streptomyces gardneri NBRC 12865.</title>
        <authorList>
            <person name="Hosoyama A."/>
            <person name="Uohara A."/>
            <person name="Ohji S."/>
            <person name="Ichikawa N."/>
        </authorList>
    </citation>
    <scope>NUCLEOTIDE SEQUENCE [LARGE SCALE GENOMIC DNA]</scope>
    <source>
        <strain evidence="2 3">NBRC 12865</strain>
    </source>
</reference>
<evidence type="ECO:0000313" key="2">
    <source>
        <dbReference type="EMBL" id="GEB57403.1"/>
    </source>
</evidence>
<comment type="caution">
    <text evidence="2">The sequence shown here is derived from an EMBL/GenBank/DDBJ whole genome shotgun (WGS) entry which is preliminary data.</text>
</comment>
<keyword evidence="1" id="KW-0472">Membrane</keyword>
<dbReference type="Proteomes" id="UP000315226">
    <property type="component" value="Unassembled WGS sequence"/>
</dbReference>
<proteinExistence type="predicted"/>
<feature type="transmembrane region" description="Helical" evidence="1">
    <location>
        <begin position="98"/>
        <end position="117"/>
    </location>
</feature>
<evidence type="ECO:0000313" key="3">
    <source>
        <dbReference type="Proteomes" id="UP000315226"/>
    </source>
</evidence>
<feature type="transmembrane region" description="Helical" evidence="1">
    <location>
        <begin position="123"/>
        <end position="140"/>
    </location>
</feature>
<keyword evidence="1" id="KW-0812">Transmembrane</keyword>